<feature type="domain" description="4'-phosphopantetheinyl transferase" evidence="3">
    <location>
        <begin position="118"/>
        <end position="223"/>
    </location>
</feature>
<name>A0A4S1CG53_9BACT</name>
<dbReference type="InterPro" id="IPR055066">
    <property type="entry name" value="AASDHPPT_N"/>
</dbReference>
<organism evidence="5 6">
    <name type="scientific">Geomonas terrae</name>
    <dbReference type="NCBI Taxonomy" id="2562681"/>
    <lineage>
        <taxon>Bacteria</taxon>
        <taxon>Pseudomonadati</taxon>
        <taxon>Thermodesulfobacteriota</taxon>
        <taxon>Desulfuromonadia</taxon>
        <taxon>Geobacterales</taxon>
        <taxon>Geobacteraceae</taxon>
        <taxon>Geomonas</taxon>
    </lineage>
</organism>
<gene>
    <name evidence="5" type="ORF">E4633_09480</name>
</gene>
<dbReference type="GO" id="GO:0005829">
    <property type="term" value="C:cytosol"/>
    <property type="evidence" value="ECO:0007669"/>
    <property type="project" value="TreeGrafter"/>
</dbReference>
<dbReference type="AlphaFoldDB" id="A0A4S1CG53"/>
<dbReference type="Gene3D" id="3.90.470.20">
    <property type="entry name" value="4'-phosphopantetheinyl transferase domain"/>
    <property type="match status" value="2"/>
</dbReference>
<dbReference type="Pfam" id="PF22624">
    <property type="entry name" value="AASDHPPT_N"/>
    <property type="match status" value="1"/>
</dbReference>
<comment type="similarity">
    <text evidence="1">Belongs to the P-Pant transferase superfamily. Gsp/Sfp/HetI/AcpT family.</text>
</comment>
<evidence type="ECO:0000259" key="3">
    <source>
        <dbReference type="Pfam" id="PF01648"/>
    </source>
</evidence>
<dbReference type="InterPro" id="IPR008278">
    <property type="entry name" value="4-PPantetheinyl_Trfase_dom"/>
</dbReference>
<comment type="caution">
    <text evidence="5">The sequence shown here is derived from an EMBL/GenBank/DDBJ whole genome shotgun (WGS) entry which is preliminary data.</text>
</comment>
<accession>A0A4S1CG53</accession>
<dbReference type="GO" id="GO:0000287">
    <property type="term" value="F:magnesium ion binding"/>
    <property type="evidence" value="ECO:0007669"/>
    <property type="project" value="InterPro"/>
</dbReference>
<evidence type="ECO:0000313" key="6">
    <source>
        <dbReference type="Proteomes" id="UP000306416"/>
    </source>
</evidence>
<dbReference type="PANTHER" id="PTHR12215:SF10">
    <property type="entry name" value="L-AMINOADIPATE-SEMIALDEHYDE DEHYDROGENASE-PHOSPHOPANTETHEINYL TRANSFERASE"/>
    <property type="match status" value="1"/>
</dbReference>
<protein>
    <submittedName>
        <fullName evidence="5">4'-phosphopantetheinyl transferase superfamily protein</fullName>
    </submittedName>
</protein>
<dbReference type="GO" id="GO:0008897">
    <property type="term" value="F:holo-[acyl-carrier-protein] synthase activity"/>
    <property type="evidence" value="ECO:0007669"/>
    <property type="project" value="InterPro"/>
</dbReference>
<feature type="domain" description="4'-phosphopantetheinyl transferase N-terminal" evidence="4">
    <location>
        <begin position="40"/>
        <end position="111"/>
    </location>
</feature>
<sequence>MREVAGLEDTAVRYRLLSLQRTAAERARLESFLSDAELRRGSRLLDTVKRDEFMVGHGLVREVLAELLCVEPRTVEFCEGEFGKPYLRGQEELQDGLRFNVSHSGGKLLLAVTRGCEIGVDLEEIREDLAFRPMAERYFSLRENEELFGLDPAEQLEAFYRCWTRKEAYMKGTGSGFSHPSTGFDVSLLPGAPPALLGHRGDPREVERWSIVELDAGPGYCAALAFFSSPPPGGGRLGGGHSQR</sequence>
<dbReference type="InterPro" id="IPR050559">
    <property type="entry name" value="P-Pant_transferase_sf"/>
</dbReference>
<dbReference type="GO" id="GO:0019878">
    <property type="term" value="P:lysine biosynthetic process via aminoadipic acid"/>
    <property type="evidence" value="ECO:0007669"/>
    <property type="project" value="TreeGrafter"/>
</dbReference>
<evidence type="ECO:0000256" key="2">
    <source>
        <dbReference type="ARBA" id="ARBA00022679"/>
    </source>
</evidence>
<reference evidence="5 6" key="1">
    <citation type="submission" date="2019-04" db="EMBL/GenBank/DDBJ databases">
        <title>Geobacter oryzae sp. nov., ferric-reducing bacteria isolated from paddy soil.</title>
        <authorList>
            <person name="Xu Z."/>
            <person name="Masuda Y."/>
            <person name="Itoh H."/>
            <person name="Senoo K."/>
        </authorList>
    </citation>
    <scope>NUCLEOTIDE SEQUENCE [LARGE SCALE GENOMIC DNA]</scope>
    <source>
        <strain evidence="5 6">Red111</strain>
    </source>
</reference>
<evidence type="ECO:0000256" key="1">
    <source>
        <dbReference type="ARBA" id="ARBA00010990"/>
    </source>
</evidence>
<keyword evidence="6" id="KW-1185">Reference proteome</keyword>
<evidence type="ECO:0000259" key="4">
    <source>
        <dbReference type="Pfam" id="PF22624"/>
    </source>
</evidence>
<proteinExistence type="inferred from homology"/>
<evidence type="ECO:0000313" key="5">
    <source>
        <dbReference type="EMBL" id="TGU72524.1"/>
    </source>
</evidence>
<dbReference type="PANTHER" id="PTHR12215">
    <property type="entry name" value="PHOSPHOPANTETHEINE TRANSFERASE"/>
    <property type="match status" value="1"/>
</dbReference>
<dbReference type="RefSeq" id="WP_135870001.1">
    <property type="nucleotide sequence ID" value="NZ_SRSC01000002.1"/>
</dbReference>
<dbReference type="InterPro" id="IPR037143">
    <property type="entry name" value="4-PPantetheinyl_Trfase_dom_sf"/>
</dbReference>
<dbReference type="EMBL" id="SRSC01000002">
    <property type="protein sequence ID" value="TGU72524.1"/>
    <property type="molecule type" value="Genomic_DNA"/>
</dbReference>
<dbReference type="Proteomes" id="UP000306416">
    <property type="component" value="Unassembled WGS sequence"/>
</dbReference>
<dbReference type="SUPFAM" id="SSF56214">
    <property type="entry name" value="4'-phosphopantetheinyl transferase"/>
    <property type="match status" value="2"/>
</dbReference>
<dbReference type="Pfam" id="PF01648">
    <property type="entry name" value="ACPS"/>
    <property type="match status" value="1"/>
</dbReference>
<keyword evidence="2 5" id="KW-0808">Transferase</keyword>